<feature type="compositionally biased region" description="Low complexity" evidence="1">
    <location>
        <begin position="124"/>
        <end position="134"/>
    </location>
</feature>
<dbReference type="EMBL" id="ML994641">
    <property type="protein sequence ID" value="KAF2183726.1"/>
    <property type="molecule type" value="Genomic_DNA"/>
</dbReference>
<dbReference type="AlphaFoldDB" id="A0A6A6E1E8"/>
<gene>
    <name evidence="2" type="ORF">K469DRAFT_206869</name>
</gene>
<evidence type="ECO:0000313" key="3">
    <source>
        <dbReference type="Proteomes" id="UP000800200"/>
    </source>
</evidence>
<protein>
    <submittedName>
        <fullName evidence="2">Uncharacterized protein</fullName>
    </submittedName>
</protein>
<accession>A0A6A6E1E8</accession>
<name>A0A6A6E1E8_9PEZI</name>
<keyword evidence="3" id="KW-1185">Reference proteome</keyword>
<proteinExistence type="predicted"/>
<feature type="region of interest" description="Disordered" evidence="1">
    <location>
        <begin position="97"/>
        <end position="134"/>
    </location>
</feature>
<dbReference type="Proteomes" id="UP000800200">
    <property type="component" value="Unassembled WGS sequence"/>
</dbReference>
<sequence>MSPSGHQSFPQLSRRRGLLPYSTRLGTPHSHKELKAAFETTPDVDQTFCLSVNNAILVFSASRDEHTMHCWKVLQILRDRSMRADINDYVFNPARSTDAGTFSNNEQSNPQLSFHSPLSLRMPSASSSCDPSSI</sequence>
<evidence type="ECO:0000313" key="2">
    <source>
        <dbReference type="EMBL" id="KAF2183726.1"/>
    </source>
</evidence>
<evidence type="ECO:0000256" key="1">
    <source>
        <dbReference type="SAM" id="MobiDB-lite"/>
    </source>
</evidence>
<feature type="compositionally biased region" description="Polar residues" evidence="1">
    <location>
        <begin position="97"/>
        <end position="116"/>
    </location>
</feature>
<reference evidence="2" key="1">
    <citation type="journal article" date="2020" name="Stud. Mycol.">
        <title>101 Dothideomycetes genomes: a test case for predicting lifestyles and emergence of pathogens.</title>
        <authorList>
            <person name="Haridas S."/>
            <person name="Albert R."/>
            <person name="Binder M."/>
            <person name="Bloem J."/>
            <person name="Labutti K."/>
            <person name="Salamov A."/>
            <person name="Andreopoulos B."/>
            <person name="Baker S."/>
            <person name="Barry K."/>
            <person name="Bills G."/>
            <person name="Bluhm B."/>
            <person name="Cannon C."/>
            <person name="Castanera R."/>
            <person name="Culley D."/>
            <person name="Daum C."/>
            <person name="Ezra D."/>
            <person name="Gonzalez J."/>
            <person name="Henrissat B."/>
            <person name="Kuo A."/>
            <person name="Liang C."/>
            <person name="Lipzen A."/>
            <person name="Lutzoni F."/>
            <person name="Magnuson J."/>
            <person name="Mondo S."/>
            <person name="Nolan M."/>
            <person name="Ohm R."/>
            <person name="Pangilinan J."/>
            <person name="Park H.-J."/>
            <person name="Ramirez L."/>
            <person name="Alfaro M."/>
            <person name="Sun H."/>
            <person name="Tritt A."/>
            <person name="Yoshinaga Y."/>
            <person name="Zwiers L.-H."/>
            <person name="Turgeon B."/>
            <person name="Goodwin S."/>
            <person name="Spatafora J."/>
            <person name="Crous P."/>
            <person name="Grigoriev I."/>
        </authorList>
    </citation>
    <scope>NUCLEOTIDE SEQUENCE</scope>
    <source>
        <strain evidence="2">CBS 207.26</strain>
    </source>
</reference>
<dbReference type="OrthoDB" id="5280080at2759"/>
<organism evidence="2 3">
    <name type="scientific">Zopfia rhizophila CBS 207.26</name>
    <dbReference type="NCBI Taxonomy" id="1314779"/>
    <lineage>
        <taxon>Eukaryota</taxon>
        <taxon>Fungi</taxon>
        <taxon>Dikarya</taxon>
        <taxon>Ascomycota</taxon>
        <taxon>Pezizomycotina</taxon>
        <taxon>Dothideomycetes</taxon>
        <taxon>Dothideomycetes incertae sedis</taxon>
        <taxon>Zopfiaceae</taxon>
        <taxon>Zopfia</taxon>
    </lineage>
</organism>